<dbReference type="SMART" id="SM01079">
    <property type="entry name" value="CHASE"/>
    <property type="match status" value="1"/>
</dbReference>
<dbReference type="GO" id="GO:0052621">
    <property type="term" value="F:diguanylate cyclase activity"/>
    <property type="evidence" value="ECO:0007669"/>
    <property type="project" value="UniProtKB-EC"/>
</dbReference>
<evidence type="ECO:0000256" key="5">
    <source>
        <dbReference type="ARBA" id="ARBA00023136"/>
    </source>
</evidence>
<keyword evidence="5" id="KW-0472">Membrane</keyword>
<sequence>MDKGKWRKAFDLYGYSVATLILVLLIVNFVTYSLYRVQKDNIYDLGVGFARDQNAALINLIRKDIRIIGSSVHFFYATDAEQWRNFPLFVQSALKDDIGSITSLQWMPRTESNPGSREVAKPGEFVVTEVFPNNASNAKLIGYQPRDARFAHALDIITTTQRAFISDRIHLLQNDFQSVNDKDSALVYFPVYSKSDATQLSGVIVGAIDLQSYFKALASRLPVKRFEYQIVDQGFDASDAPILYESEYWSESEGQIYVDSVNVANRSWDIRVIITDQLDYNQMVTLAATFTLGHLTAFLVSFLAFKQTRDRRRLNAIVAKKTQKLTYMAYHDSLTGVENRRAFNETLKYKVINDEIFTLIGFDVDRFKGINDTFGHSAGDKALQHVVSLITPLLSDADSFYRLGGDEFFMMVEHTDAEQVETLLSNITNAIRSTPLLFENKTIAITLSLGAVTRSREDVETFINHVDEQIYRSKSGGRNQYSYTA</sequence>
<dbReference type="SUPFAM" id="SSF55073">
    <property type="entry name" value="Nucleotide cyclase"/>
    <property type="match status" value="1"/>
</dbReference>
<comment type="caution">
    <text evidence="7">The sequence shown here is derived from an EMBL/GenBank/DDBJ whole genome shotgun (WGS) entry which is preliminary data.</text>
</comment>
<keyword evidence="3" id="KW-0812">Transmembrane</keyword>
<dbReference type="SMART" id="SM00267">
    <property type="entry name" value="GGDEF"/>
    <property type="match status" value="1"/>
</dbReference>
<evidence type="ECO:0000256" key="3">
    <source>
        <dbReference type="ARBA" id="ARBA00022692"/>
    </source>
</evidence>
<dbReference type="InterPro" id="IPR029787">
    <property type="entry name" value="Nucleotide_cyclase"/>
</dbReference>
<dbReference type="InterPro" id="IPR043128">
    <property type="entry name" value="Rev_trsase/Diguanyl_cyclase"/>
</dbReference>
<protein>
    <recommendedName>
        <fullName evidence="2">diguanylate cyclase</fullName>
        <ecNumber evidence="2">2.7.7.65</ecNumber>
    </recommendedName>
</protein>
<comment type="subcellular location">
    <subcellularLocation>
        <location evidence="1">Membrane</location>
    </subcellularLocation>
</comment>
<dbReference type="Gene3D" id="3.30.70.270">
    <property type="match status" value="1"/>
</dbReference>
<dbReference type="GO" id="GO:1902201">
    <property type="term" value="P:negative regulation of bacterial-type flagellum-dependent cell motility"/>
    <property type="evidence" value="ECO:0007669"/>
    <property type="project" value="TreeGrafter"/>
</dbReference>
<organism evidence="7">
    <name type="scientific">Vibrio coralliilyticus</name>
    <dbReference type="NCBI Taxonomy" id="190893"/>
    <lineage>
        <taxon>Bacteria</taxon>
        <taxon>Pseudomonadati</taxon>
        <taxon>Pseudomonadota</taxon>
        <taxon>Gammaproteobacteria</taxon>
        <taxon>Vibrionales</taxon>
        <taxon>Vibrionaceae</taxon>
        <taxon>Vibrio</taxon>
    </lineage>
</organism>
<dbReference type="RefSeq" id="WP_045986063.1">
    <property type="nucleotide sequence ID" value="NZ_CP063052.1"/>
</dbReference>
<dbReference type="GO" id="GO:0007165">
    <property type="term" value="P:signal transduction"/>
    <property type="evidence" value="ECO:0007669"/>
    <property type="project" value="UniProtKB-ARBA"/>
</dbReference>
<dbReference type="Gene3D" id="3.30.450.350">
    <property type="entry name" value="CHASE domain"/>
    <property type="match status" value="1"/>
</dbReference>
<evidence type="ECO:0000256" key="4">
    <source>
        <dbReference type="ARBA" id="ARBA00022989"/>
    </source>
</evidence>
<dbReference type="GO" id="GO:0005886">
    <property type="term" value="C:plasma membrane"/>
    <property type="evidence" value="ECO:0007669"/>
    <property type="project" value="TreeGrafter"/>
</dbReference>
<comment type="catalytic activity">
    <reaction evidence="6">
        <text>2 GTP = 3',3'-c-di-GMP + 2 diphosphate</text>
        <dbReference type="Rhea" id="RHEA:24898"/>
        <dbReference type="ChEBI" id="CHEBI:33019"/>
        <dbReference type="ChEBI" id="CHEBI:37565"/>
        <dbReference type="ChEBI" id="CHEBI:58805"/>
        <dbReference type="EC" id="2.7.7.65"/>
    </reaction>
</comment>
<dbReference type="AlphaFoldDB" id="A0A837G7V4"/>
<accession>A0A837G7V4</accession>
<dbReference type="InterPro" id="IPR006189">
    <property type="entry name" value="CHASE_dom"/>
</dbReference>
<keyword evidence="4" id="KW-1133">Transmembrane helix</keyword>
<dbReference type="Pfam" id="PF00990">
    <property type="entry name" value="GGDEF"/>
    <property type="match status" value="1"/>
</dbReference>
<dbReference type="CDD" id="cd01949">
    <property type="entry name" value="GGDEF"/>
    <property type="match status" value="1"/>
</dbReference>
<dbReference type="PROSITE" id="PS50887">
    <property type="entry name" value="GGDEF"/>
    <property type="match status" value="1"/>
</dbReference>
<proteinExistence type="predicted"/>
<dbReference type="InterPro" id="IPR050469">
    <property type="entry name" value="Diguanylate_Cyclase"/>
</dbReference>
<dbReference type="NCBIfam" id="TIGR00254">
    <property type="entry name" value="GGDEF"/>
    <property type="match status" value="1"/>
</dbReference>
<dbReference type="EMBL" id="JXXR01000012">
    <property type="protein sequence ID" value="KJY72898.1"/>
    <property type="molecule type" value="Genomic_DNA"/>
</dbReference>
<dbReference type="GO" id="GO:0043709">
    <property type="term" value="P:cell adhesion involved in single-species biofilm formation"/>
    <property type="evidence" value="ECO:0007669"/>
    <property type="project" value="TreeGrafter"/>
</dbReference>
<gene>
    <name evidence="7" type="ORF">TW71_12075</name>
</gene>
<evidence type="ECO:0000256" key="1">
    <source>
        <dbReference type="ARBA" id="ARBA00004370"/>
    </source>
</evidence>
<dbReference type="PANTHER" id="PTHR45138">
    <property type="entry name" value="REGULATORY COMPONENTS OF SENSORY TRANSDUCTION SYSTEM"/>
    <property type="match status" value="1"/>
</dbReference>
<name>A0A837G7V4_9VIBR</name>
<dbReference type="Pfam" id="PF03924">
    <property type="entry name" value="CHASE"/>
    <property type="match status" value="1"/>
</dbReference>
<dbReference type="PANTHER" id="PTHR45138:SF9">
    <property type="entry name" value="DIGUANYLATE CYCLASE DGCM-RELATED"/>
    <property type="match status" value="1"/>
</dbReference>
<dbReference type="PROSITE" id="PS50839">
    <property type="entry name" value="CHASE"/>
    <property type="match status" value="1"/>
</dbReference>
<dbReference type="InterPro" id="IPR000160">
    <property type="entry name" value="GGDEF_dom"/>
</dbReference>
<dbReference type="EC" id="2.7.7.65" evidence="2"/>
<evidence type="ECO:0000256" key="6">
    <source>
        <dbReference type="ARBA" id="ARBA00034247"/>
    </source>
</evidence>
<evidence type="ECO:0000313" key="7">
    <source>
        <dbReference type="EMBL" id="KJY72898.1"/>
    </source>
</evidence>
<dbReference type="InterPro" id="IPR042240">
    <property type="entry name" value="CHASE_sf"/>
</dbReference>
<reference evidence="7" key="1">
    <citation type="journal article" date="2015" name="BMC Genomics">
        <title>Genome mining reveals unlocked bioactive potential of marine Gram-negative bacteria.</title>
        <authorList>
            <person name="Machado H."/>
            <person name="Sonnenschein E.C."/>
            <person name="Melchiorsen J."/>
            <person name="Gram L."/>
        </authorList>
    </citation>
    <scope>NUCLEOTIDE SEQUENCE</scope>
    <source>
        <strain evidence="7">S2052</strain>
    </source>
</reference>
<evidence type="ECO:0000256" key="2">
    <source>
        <dbReference type="ARBA" id="ARBA00012528"/>
    </source>
</evidence>